<keyword evidence="3" id="KW-1185">Reference proteome</keyword>
<evidence type="ECO:0000313" key="2">
    <source>
        <dbReference type="EMBL" id="CEM04498.1"/>
    </source>
</evidence>
<protein>
    <submittedName>
        <fullName evidence="2">Uncharacterized protein</fullName>
    </submittedName>
</protein>
<gene>
    <name evidence="2" type="ORF">Vbra_21155</name>
</gene>
<accession>A0A0G4EZH1</accession>
<dbReference type="Proteomes" id="UP000041254">
    <property type="component" value="Unassembled WGS sequence"/>
</dbReference>
<feature type="region of interest" description="Disordered" evidence="1">
    <location>
        <begin position="1"/>
        <end position="24"/>
    </location>
</feature>
<dbReference type="EMBL" id="CDMY01000352">
    <property type="protein sequence ID" value="CEM04498.1"/>
    <property type="molecule type" value="Genomic_DNA"/>
</dbReference>
<name>A0A0G4EZH1_VITBC</name>
<feature type="compositionally biased region" description="Basic and acidic residues" evidence="1">
    <location>
        <begin position="1"/>
        <end position="16"/>
    </location>
</feature>
<organism evidence="2 3">
    <name type="scientific">Vitrella brassicaformis (strain CCMP3155)</name>
    <dbReference type="NCBI Taxonomy" id="1169540"/>
    <lineage>
        <taxon>Eukaryota</taxon>
        <taxon>Sar</taxon>
        <taxon>Alveolata</taxon>
        <taxon>Colpodellida</taxon>
        <taxon>Vitrellaceae</taxon>
        <taxon>Vitrella</taxon>
    </lineage>
</organism>
<sequence length="112" mass="12772">MERCVRRREATKEENFKGITESAGDDADLQASALAQWQKERDTLDDEIADTKSYIEAMEQALDHLTFGAWRNDLTDGDEQPITAPKTESYMYEALVQAESVIERGKKRLSRS</sequence>
<evidence type="ECO:0000256" key="1">
    <source>
        <dbReference type="SAM" id="MobiDB-lite"/>
    </source>
</evidence>
<dbReference type="AlphaFoldDB" id="A0A0G4EZH1"/>
<dbReference type="InParanoid" id="A0A0G4EZH1"/>
<proteinExistence type="predicted"/>
<reference evidence="2 3" key="1">
    <citation type="submission" date="2014-11" db="EMBL/GenBank/DDBJ databases">
        <authorList>
            <person name="Zhu J."/>
            <person name="Qi W."/>
            <person name="Song R."/>
        </authorList>
    </citation>
    <scope>NUCLEOTIDE SEQUENCE [LARGE SCALE GENOMIC DNA]</scope>
</reference>
<evidence type="ECO:0000313" key="3">
    <source>
        <dbReference type="Proteomes" id="UP000041254"/>
    </source>
</evidence>
<dbReference type="VEuPathDB" id="CryptoDB:Vbra_21155"/>